<evidence type="ECO:0000256" key="5">
    <source>
        <dbReference type="ARBA" id="ARBA00022695"/>
    </source>
</evidence>
<dbReference type="FunFam" id="1.10.287.280:FF:000001">
    <property type="entry name" value="DNA-directed RNA polymerase"/>
    <property type="match status" value="1"/>
</dbReference>
<evidence type="ECO:0000256" key="12">
    <source>
        <dbReference type="PROSITE-ProRule" id="PRU00708"/>
    </source>
</evidence>
<evidence type="ECO:0000256" key="13">
    <source>
        <dbReference type="RuleBase" id="RU003805"/>
    </source>
</evidence>
<dbReference type="InterPro" id="IPR043502">
    <property type="entry name" value="DNA/RNA_pol_sf"/>
</dbReference>
<comment type="subcellular location">
    <subcellularLocation>
        <location evidence="1">Mitochondrion</location>
    </subcellularLocation>
</comment>
<feature type="repeat" description="PPR" evidence="12">
    <location>
        <begin position="312"/>
        <end position="346"/>
    </location>
</feature>
<evidence type="ECO:0000256" key="6">
    <source>
        <dbReference type="ARBA" id="ARBA00022946"/>
    </source>
</evidence>
<evidence type="ECO:0000259" key="15">
    <source>
        <dbReference type="SMART" id="SM01311"/>
    </source>
</evidence>
<comment type="function">
    <text evidence="10">DNA-dependent RNA polymerase catalyzes the transcription of mitochondrial DNA into RNA using the four ribonucleoside triphosphates as substrates. Component of the mitochondrial transcription initiation complex, composed at least of TFB2M, TFAM and POLRMT that is required for basal transcription of mitochondrial DNA. In this complex, TFAM recruits POLRMT to a specific promoter whereas TFB2M induces structural changes in POLRMT to enable promoter opening and trapping of the DNA non-template strand. Has DNA primase activity. Catalyzes the synthesis of short RNA primers that are necessary for the initiation of lagging-strand DNA synthesis from the origin of light-strand DNA replication (OriL).</text>
</comment>
<dbReference type="InterPro" id="IPR002092">
    <property type="entry name" value="DNA-dir_Rpol_phage-type"/>
</dbReference>
<dbReference type="InterPro" id="IPR002885">
    <property type="entry name" value="PPR_rpt"/>
</dbReference>
<dbReference type="FunFam" id="1.10.1320.10:FF:000002">
    <property type="entry name" value="DNA-directed RNA polymerase"/>
    <property type="match status" value="1"/>
</dbReference>
<dbReference type="FunFam" id="1.10.150.20:FF:000031">
    <property type="entry name" value="DNA-directed RNA polymerase"/>
    <property type="match status" value="1"/>
</dbReference>
<dbReference type="OrthoDB" id="276422at2759"/>
<dbReference type="PANTHER" id="PTHR10102">
    <property type="entry name" value="DNA-DIRECTED RNA POLYMERASE, MITOCHONDRIAL"/>
    <property type="match status" value="1"/>
</dbReference>
<evidence type="ECO:0000256" key="14">
    <source>
        <dbReference type="SAM" id="MobiDB-lite"/>
    </source>
</evidence>
<keyword evidence="4 13" id="KW-0808">Transferase</keyword>
<dbReference type="InterPro" id="IPR037159">
    <property type="entry name" value="RNA_POL_N_sf"/>
</dbReference>
<dbReference type="PROSITE" id="PS00900">
    <property type="entry name" value="RNA_POL_PHAGE_1"/>
    <property type="match status" value="1"/>
</dbReference>
<dbReference type="GO" id="GO:0034245">
    <property type="term" value="C:mitochondrial DNA-directed RNA polymerase complex"/>
    <property type="evidence" value="ECO:0007669"/>
    <property type="project" value="TreeGrafter"/>
</dbReference>
<dbReference type="InterPro" id="IPR029262">
    <property type="entry name" value="RPOL_N"/>
</dbReference>
<protein>
    <recommendedName>
        <fullName evidence="13">DNA-directed RNA polymerase</fullName>
        <ecNumber evidence="13">2.7.7.6</ecNumber>
    </recommendedName>
</protein>
<dbReference type="PROSITE" id="PS51375">
    <property type="entry name" value="PPR"/>
    <property type="match status" value="1"/>
</dbReference>
<evidence type="ECO:0000256" key="2">
    <source>
        <dbReference type="ARBA" id="ARBA00009493"/>
    </source>
</evidence>
<dbReference type="SMART" id="SM01311">
    <property type="entry name" value="RPOL_N"/>
    <property type="match status" value="1"/>
</dbReference>
<keyword evidence="17" id="KW-1185">Reference proteome</keyword>
<dbReference type="EC" id="2.7.7.6" evidence="13"/>
<evidence type="ECO:0000256" key="4">
    <source>
        <dbReference type="ARBA" id="ARBA00022679"/>
    </source>
</evidence>
<keyword evidence="7" id="KW-0496">Mitochondrion</keyword>
<dbReference type="GO" id="GO:0006390">
    <property type="term" value="P:mitochondrial transcription"/>
    <property type="evidence" value="ECO:0007669"/>
    <property type="project" value="TreeGrafter"/>
</dbReference>
<dbReference type="SUPFAM" id="SSF56672">
    <property type="entry name" value="DNA/RNA polymerases"/>
    <property type="match status" value="1"/>
</dbReference>
<organism evidence="16 17">
    <name type="scientific">Diabrotica balteata</name>
    <name type="common">Banded cucumber beetle</name>
    <dbReference type="NCBI Taxonomy" id="107213"/>
    <lineage>
        <taxon>Eukaryota</taxon>
        <taxon>Metazoa</taxon>
        <taxon>Ecdysozoa</taxon>
        <taxon>Arthropoda</taxon>
        <taxon>Hexapoda</taxon>
        <taxon>Insecta</taxon>
        <taxon>Pterygota</taxon>
        <taxon>Neoptera</taxon>
        <taxon>Endopterygota</taxon>
        <taxon>Coleoptera</taxon>
        <taxon>Polyphaga</taxon>
        <taxon>Cucujiformia</taxon>
        <taxon>Chrysomeloidea</taxon>
        <taxon>Chrysomelidae</taxon>
        <taxon>Galerucinae</taxon>
        <taxon>Diabroticina</taxon>
        <taxon>Diabroticites</taxon>
        <taxon>Diabrotica</taxon>
    </lineage>
</organism>
<dbReference type="PANTHER" id="PTHR10102:SF0">
    <property type="entry name" value="DNA-DIRECTED RNA POLYMERASE, MITOCHONDRIAL"/>
    <property type="match status" value="1"/>
</dbReference>
<dbReference type="NCBIfam" id="TIGR00756">
    <property type="entry name" value="PPR"/>
    <property type="match status" value="1"/>
</dbReference>
<keyword evidence="5 13" id="KW-0548">Nucleotidyltransferase</keyword>
<evidence type="ECO:0000256" key="7">
    <source>
        <dbReference type="ARBA" id="ARBA00023128"/>
    </source>
</evidence>
<accession>A0A9N9SY93</accession>
<keyword evidence="6" id="KW-0809">Transit peptide</keyword>
<keyword evidence="8 13" id="KW-0804">Transcription</keyword>
<dbReference type="EMBL" id="OU898278">
    <property type="protein sequence ID" value="CAG9831818.1"/>
    <property type="molecule type" value="Genomic_DNA"/>
</dbReference>
<comment type="catalytic activity">
    <reaction evidence="9 13">
        <text>RNA(n) + a ribonucleoside 5'-triphosphate = RNA(n+1) + diphosphate</text>
        <dbReference type="Rhea" id="RHEA:21248"/>
        <dbReference type="Rhea" id="RHEA-COMP:14527"/>
        <dbReference type="Rhea" id="RHEA-COMP:17342"/>
        <dbReference type="ChEBI" id="CHEBI:33019"/>
        <dbReference type="ChEBI" id="CHEBI:61557"/>
        <dbReference type="ChEBI" id="CHEBI:140395"/>
        <dbReference type="EC" id="2.7.7.6"/>
    </reaction>
</comment>
<reference evidence="16" key="1">
    <citation type="submission" date="2022-01" db="EMBL/GenBank/DDBJ databases">
        <authorList>
            <person name="King R."/>
        </authorList>
    </citation>
    <scope>NUCLEOTIDE SEQUENCE</scope>
</reference>
<sequence length="1310" mass="150632">MHRFLKLQGTYFYKYSRESFSTLNTSANSCFLCKLNNICKGTFRYNSSNPNPSLKIRKPRKRNKKEYAELLIVTDNSSCQRRANVKKLTFSELELLASTNLNLSELHKLKEILQNPTVANEYSYNNLNIIDNLPSTSTSNIDFVNINSGEKIEKTVNLTVPEHLVSQNVPSKDIPTTSQGDTTSTNETFNTFFRQPLPAADIIDKMNESDTAECSAEEEELESIKAVNTLFQPEVTDEQISEVEEVKDPPDKRFVRIGIDRNRKKEIATKSVAAYIEVCGHLKNPQRGLTALNFHRVKSRKLNSRNYIPIKSKKVYNTLLRAFAHKGDFHKIKEVLEIMQEEHINLNIHSYVAIFECIARNKLENYQKELEKFVKQASAQGITFDNIMNEGVFLNNERELVLKAINHINPKYKPKYNNPTVLYNNNLVNHLNNSEQEQPFATTDQECDGLFTPSALMDRIEKQIRMEKDGYVTIRSIVSKTKVSDEVERHRKSLEEHYKMWEEEALKAFNRDLATLTAQRSAINMEPYIRSIPAKDCIAIIVEEAKKMSQGSETYSPTVSMLYKELGSKVYARYKIICKQKNGVLDKVTNIHKTYCNNYANTHKSLDILPEKEVTVNPRQIWQWIDHSLKSKGATLEMDHQQWAPAVLTFIGKFLYHIVMYDIKVDVNVLRNTKHKNYLPAFYTIFRNQGRLVKEEVKPHPVLSKLYRQSNPETLTFPTYEVPMVCPPIPWISTDIGGYLVSPCDVIRLPTQATSQKGRLNEVGSQQLYPSLDALNQLASVPWKVNTKILDVILEVFNNGGSSSLDVPEPTSSLIPPPIATPEMDKTERYHLFKQRMQYRRKKAEMYSLWCDCLYRLSLANHFRNTIFWLPHNMDFRGRVYPVPPHLNHLGSDLARSMLIFAEPRPLGPHGLDWIKIHLINLTGLKKNDSVKERLKYANDILPEILDSADKPLTGRRWWAQSDEPWQTLSCCIEIADIVRSSEPEKFLSHFPIHQDGSCNGLQHYAALGRDSSGAYSVNLAPSEKPQDVYSAVVKLVEQQRVCDAENGLEIAKVLEGFIKRKVIKQTIMTTVYGVTRYGARLQIARQLKDIDKFPKEHVWAASSYLTGRTFDSLRTMFTSTREIQDWFTECARLISSVGSQHVEWVTPLGLPIVQPYFKYRKISTSSSTSYDNYIMDKYEKPNVMKQKNAFPPNFIHSLDSSHMMLTSLHCERAGITFVSVHDCYWTHPSTVHIMNKICREQFVALHSEPILEDLSNFLWEKFSYGQSDFTDDGSVVDLTKKKLNRVLRQLPKTGDFDINQVLKSVYFFS</sequence>
<dbReference type="Gene3D" id="1.10.150.20">
    <property type="entry name" value="5' to 3' exonuclease, C-terminal subdomain"/>
    <property type="match status" value="1"/>
</dbReference>
<dbReference type="Gene3D" id="1.10.287.280">
    <property type="match status" value="1"/>
</dbReference>
<feature type="region of interest" description="Disordered" evidence="14">
    <location>
        <begin position="168"/>
        <end position="188"/>
    </location>
</feature>
<proteinExistence type="inferred from homology"/>
<evidence type="ECO:0000256" key="11">
    <source>
        <dbReference type="ARBA" id="ARBA00063316"/>
    </source>
</evidence>
<dbReference type="Gene3D" id="1.25.40.10">
    <property type="entry name" value="Tetratricopeptide repeat domain"/>
    <property type="match status" value="1"/>
</dbReference>
<evidence type="ECO:0000313" key="17">
    <source>
        <dbReference type="Proteomes" id="UP001153709"/>
    </source>
</evidence>
<dbReference type="Pfam" id="PF14700">
    <property type="entry name" value="RPOL_N"/>
    <property type="match status" value="1"/>
</dbReference>
<feature type="compositionally biased region" description="Polar residues" evidence="14">
    <location>
        <begin position="168"/>
        <end position="181"/>
    </location>
</feature>
<dbReference type="GO" id="GO:0003899">
    <property type="term" value="F:DNA-directed RNA polymerase activity"/>
    <property type="evidence" value="ECO:0007669"/>
    <property type="project" value="UniProtKB-EC"/>
</dbReference>
<dbReference type="InterPro" id="IPR046950">
    <property type="entry name" value="DNA-dir_Rpol_C_phage-type"/>
</dbReference>
<evidence type="ECO:0000256" key="10">
    <source>
        <dbReference type="ARBA" id="ARBA00057821"/>
    </source>
</evidence>
<gene>
    <name evidence="16" type="ORF">DIABBA_LOCUS5377</name>
</gene>
<feature type="domain" description="DNA-directed RNA polymerase N-terminal" evidence="15">
    <location>
        <begin position="461"/>
        <end position="780"/>
    </location>
</feature>
<comment type="subunit">
    <text evidence="11">Homodimer. Component of the mitochondrial transcription initiation complex, composed at least of TFB2M, TFAM and POLRMT. In this complex TFAM recruits POLRMT to the promoter whereas TFB2M induces structural changes in POLRMT to enable promoter opening and trapping of the DNA non-template strand. Upon metabolic stress, forms a complex composed of FOXO3, SIRT3 and mitochondrial RNA polymerase POLRMT; the complex is recruited to mtDNA in a SIRT3-dependent manner. Also forms a complex composed of FOXO3, SIRT3, TFAM and POLRMT. Interacts with TFB1M and TFB2M, leading to the stimulation of transcription. Interacts with TEFM. Interacts with MTRES1.</text>
</comment>
<comment type="function">
    <text evidence="13">DNA-dependent RNA polymerase catalyzes the transcription of DNA into RNA using the four ribonucleoside triphosphates as substrates.</text>
</comment>
<name>A0A9N9SY93_DIABA</name>
<evidence type="ECO:0000313" key="16">
    <source>
        <dbReference type="EMBL" id="CAG9831818.1"/>
    </source>
</evidence>
<dbReference type="Gene3D" id="1.10.1320.10">
    <property type="entry name" value="DNA-directed RNA polymerase, N-terminal domain"/>
    <property type="match status" value="1"/>
</dbReference>
<evidence type="ECO:0000256" key="8">
    <source>
        <dbReference type="ARBA" id="ARBA00023163"/>
    </source>
</evidence>
<evidence type="ECO:0000256" key="3">
    <source>
        <dbReference type="ARBA" id="ARBA00022478"/>
    </source>
</evidence>
<dbReference type="PROSITE" id="PS00489">
    <property type="entry name" value="RNA_POL_PHAGE_2"/>
    <property type="match status" value="1"/>
</dbReference>
<evidence type="ECO:0000256" key="9">
    <source>
        <dbReference type="ARBA" id="ARBA00048552"/>
    </source>
</evidence>
<dbReference type="GO" id="GO:0001018">
    <property type="term" value="F:mitochondrial promoter sequence-specific DNA binding"/>
    <property type="evidence" value="ECO:0007669"/>
    <property type="project" value="TreeGrafter"/>
</dbReference>
<keyword evidence="3 13" id="KW-0240">DNA-directed RNA polymerase</keyword>
<comment type="similarity">
    <text evidence="2 13">Belongs to the phage and mitochondrial RNA polymerase family.</text>
</comment>
<dbReference type="Proteomes" id="UP001153709">
    <property type="component" value="Chromosome 3"/>
</dbReference>
<dbReference type="GO" id="GO:0071897">
    <property type="term" value="P:DNA biosynthetic process"/>
    <property type="evidence" value="ECO:0007669"/>
    <property type="project" value="UniProtKB-ARBA"/>
</dbReference>
<dbReference type="InterPro" id="IPR011990">
    <property type="entry name" value="TPR-like_helical_dom_sf"/>
</dbReference>
<evidence type="ECO:0000256" key="1">
    <source>
        <dbReference type="ARBA" id="ARBA00004173"/>
    </source>
</evidence>
<dbReference type="Pfam" id="PF00940">
    <property type="entry name" value="RNA_pol"/>
    <property type="match status" value="1"/>
</dbReference>